<feature type="transmembrane region" description="Helical" evidence="5">
    <location>
        <begin position="751"/>
        <end position="769"/>
    </location>
</feature>
<dbReference type="RefSeq" id="WP_036074097.1">
    <property type="nucleotide sequence ID" value="NZ_JAASUO010000002.1"/>
</dbReference>
<keyword evidence="5" id="KW-1133">Transmembrane helix</keyword>
<comment type="similarity">
    <text evidence="1">Belongs to the serine-aspartate repeat-containing protein (SDr) family.</text>
</comment>
<dbReference type="SUPFAM" id="SSF49401">
    <property type="entry name" value="Bacterial adhesins"/>
    <property type="match status" value="1"/>
</dbReference>
<dbReference type="Proteomes" id="UP000295558">
    <property type="component" value="Unassembled WGS sequence"/>
</dbReference>
<dbReference type="EMBL" id="SNZK01000002">
    <property type="protein sequence ID" value="TDR54561.1"/>
    <property type="molecule type" value="Genomic_DNA"/>
</dbReference>
<name>A0A4R6ZPQ7_9LIST</name>
<keyword evidence="2" id="KW-0964">Secreted</keyword>
<evidence type="ECO:0000256" key="6">
    <source>
        <dbReference type="SAM" id="SignalP"/>
    </source>
</evidence>
<organism evidence="8 9">
    <name type="scientific">Listeria rocourtiae</name>
    <dbReference type="NCBI Taxonomy" id="647910"/>
    <lineage>
        <taxon>Bacteria</taxon>
        <taxon>Bacillati</taxon>
        <taxon>Bacillota</taxon>
        <taxon>Bacilli</taxon>
        <taxon>Bacillales</taxon>
        <taxon>Listeriaceae</taxon>
        <taxon>Listeria</taxon>
    </lineage>
</organism>
<dbReference type="AlphaFoldDB" id="A0A4R6ZPQ7"/>
<feature type="chain" id="PRO_5021010036" evidence="6">
    <location>
        <begin position="28"/>
        <end position="775"/>
    </location>
</feature>
<evidence type="ECO:0000256" key="2">
    <source>
        <dbReference type="ARBA" id="ARBA00022525"/>
    </source>
</evidence>
<evidence type="ECO:0000256" key="3">
    <source>
        <dbReference type="ARBA" id="ARBA00022729"/>
    </source>
</evidence>
<dbReference type="InterPro" id="IPR041033">
    <property type="entry name" value="SpaA_PFL_dom_1"/>
</dbReference>
<evidence type="ECO:0000259" key="7">
    <source>
        <dbReference type="Pfam" id="PF17802"/>
    </source>
</evidence>
<feature type="domain" description="SpaA-like prealbumin fold" evidence="7">
    <location>
        <begin position="472"/>
        <end position="550"/>
    </location>
</feature>
<accession>A0A4R6ZPQ7</accession>
<evidence type="ECO:0000256" key="4">
    <source>
        <dbReference type="SAM" id="MobiDB-lite"/>
    </source>
</evidence>
<dbReference type="PANTHER" id="PTHR36108">
    <property type="entry name" value="COLOSSIN-B-RELATED"/>
    <property type="match status" value="1"/>
</dbReference>
<dbReference type="Pfam" id="PF17802">
    <property type="entry name" value="SpaA"/>
    <property type="match status" value="2"/>
</dbReference>
<evidence type="ECO:0000313" key="8">
    <source>
        <dbReference type="EMBL" id="TDR54561.1"/>
    </source>
</evidence>
<feature type="domain" description="SpaA-like prealbumin fold" evidence="7">
    <location>
        <begin position="563"/>
        <end position="653"/>
    </location>
</feature>
<feature type="region of interest" description="Disordered" evidence="4">
    <location>
        <begin position="719"/>
        <end position="738"/>
    </location>
</feature>
<sequence length="775" mass="84579">MGKNKKYIVCLMIAMLCLPLFGIFASAQSGVAKAGGTTIQTSLAVMTGTISSREEVDLRVNISGSAGDFLTDHGDITVTIPKEIVYNPNDFTAKTVIPQPFKLEKVTNDGLNYYLTFSINRTAIGDNDAFNGIFEIKFGAPLMTVGDAYHSTQTFMVDYAGQNKSVTVDVQKQNVAIAPLFDKWYKGDFDKDGVATLNTVDSESNSFQLIVNYRRIDLQNVVITDTLPKGTSLIASPTKSSISGDTMTKDGIRILKVMAFDTAGTATKYRYVTADFQDKIHVDKETNRFTVELGDLTVDDTYFVEYALQVDDVNTGLQYNVAQLSANKRADVVKSVPVKPITHFGTSYILNKSVDKSALNYDDNDLLYTLKLASLDGDAIPAGTTITDPLDERIKSPVLLPFDTSKVSIQLVGNEVQITTLVDIPKTDKMEWSFRVNVEALKIGDLLSNQAFLTVENNVIHSNAVSTRKYDGRISIQKVDNHGEPVAGAVYEVRNDRDELVFEGTTDEAGFLVTKALALGDYTVAEIEAPVGYVLDSTPHPVVVSDQDVTPIVLGTENKLQTGAVTLTKIDAQNSENKLAGASFNLVDGDGRIVMQDLVTDDNGELTVDGLDPGIYAFVETVAPQGYMLDSDAVPFEIKFGENDGVVEVVKKNSHIFTQEPADPVVPEPEIPIKPEIPVNPGLPVEPESPGDFPKAPIEKPISKPEIVVPIEKPVISEKPSLESTVKPEPTSTSKVKPEKLVKTGDQSEELFIFLGCMLLLFGTVLFWYRTNMKS</sequence>
<evidence type="ECO:0000256" key="5">
    <source>
        <dbReference type="SAM" id="Phobius"/>
    </source>
</evidence>
<keyword evidence="9" id="KW-1185">Reference proteome</keyword>
<reference evidence="8 9" key="1">
    <citation type="submission" date="2019-03" db="EMBL/GenBank/DDBJ databases">
        <title>Genomic Encyclopedia of Type Strains, Phase III (KMG-III): the genomes of soil and plant-associated and newly described type strains.</title>
        <authorList>
            <person name="Whitman W."/>
        </authorList>
    </citation>
    <scope>NUCLEOTIDE SEQUENCE [LARGE SCALE GENOMIC DNA]</scope>
    <source>
        <strain evidence="8 9">CECT 7972</strain>
    </source>
</reference>
<dbReference type="Gene3D" id="2.60.40.10">
    <property type="entry name" value="Immunoglobulins"/>
    <property type="match status" value="2"/>
</dbReference>
<dbReference type="Gene3D" id="2.60.40.740">
    <property type="match status" value="2"/>
</dbReference>
<evidence type="ECO:0000256" key="1">
    <source>
        <dbReference type="ARBA" id="ARBA00007257"/>
    </source>
</evidence>
<protein>
    <submittedName>
        <fullName evidence="8">Putative repeat protein (TIGR01451 family)</fullName>
    </submittedName>
</protein>
<comment type="caution">
    <text evidence="8">The sequence shown here is derived from an EMBL/GenBank/DDBJ whole genome shotgun (WGS) entry which is preliminary data.</text>
</comment>
<dbReference type="SUPFAM" id="SSF49478">
    <property type="entry name" value="Cna protein B-type domain"/>
    <property type="match status" value="2"/>
</dbReference>
<proteinExistence type="inferred from homology"/>
<keyword evidence="5" id="KW-0812">Transmembrane</keyword>
<keyword evidence="5" id="KW-0472">Membrane</keyword>
<dbReference type="InterPro" id="IPR008966">
    <property type="entry name" value="Adhesion_dom_sf"/>
</dbReference>
<dbReference type="PANTHER" id="PTHR36108:SF13">
    <property type="entry name" value="COLOSSIN-B-RELATED"/>
    <property type="match status" value="1"/>
</dbReference>
<gene>
    <name evidence="8" type="ORF">DFP96_102149</name>
</gene>
<dbReference type="InterPro" id="IPR013783">
    <property type="entry name" value="Ig-like_fold"/>
</dbReference>
<evidence type="ECO:0000313" key="9">
    <source>
        <dbReference type="Proteomes" id="UP000295558"/>
    </source>
</evidence>
<dbReference type="STRING" id="1265846.PROCOU_17194"/>
<feature type="signal peptide" evidence="6">
    <location>
        <begin position="1"/>
        <end position="27"/>
    </location>
</feature>
<keyword evidence="3 6" id="KW-0732">Signal</keyword>
<dbReference type="OrthoDB" id="2366066at2"/>